<evidence type="ECO:0000259" key="3">
    <source>
        <dbReference type="Pfam" id="PF03067"/>
    </source>
</evidence>
<dbReference type="RefSeq" id="WP_176161807.1">
    <property type="nucleotide sequence ID" value="NZ_CP054929.1"/>
</dbReference>
<dbReference type="Pfam" id="PF03067">
    <property type="entry name" value="LPMO_10"/>
    <property type="match status" value="1"/>
</dbReference>
<keyword evidence="5" id="KW-1185">Reference proteome</keyword>
<evidence type="ECO:0000256" key="2">
    <source>
        <dbReference type="SAM" id="SignalP"/>
    </source>
</evidence>
<keyword evidence="4" id="KW-0503">Monooxygenase</keyword>
<dbReference type="PANTHER" id="PTHR34823:SF1">
    <property type="entry name" value="CHITIN-BINDING TYPE-4 DOMAIN-CONTAINING PROTEIN"/>
    <property type="match status" value="1"/>
</dbReference>
<dbReference type="GO" id="GO:0004497">
    <property type="term" value="F:monooxygenase activity"/>
    <property type="evidence" value="ECO:0007669"/>
    <property type="project" value="UniProtKB-KW"/>
</dbReference>
<sequence>MRKKISAALLGLGIAGSSVLMTGGAATSHGYSDNPPSRQILCAQGKVKNCGQIVWEPQSVEGPKGFPTRGPADGKICAGGDVRWAPLDDPRGGKWPATKLASGQSVNLTWRIPVPHSTTDFRYYLTKDGFDPTKPVTRASLDLTPFHTVPYNGRQPSSSVSHPATLPQRSGKHVLVAVWTINDTGNAFYACSDVEF</sequence>
<gene>
    <name evidence="4" type="ORF">HUT08_11560</name>
</gene>
<feature type="chain" id="PRO_5039041084" evidence="2">
    <location>
        <begin position="23"/>
        <end position="196"/>
    </location>
</feature>
<feature type="signal peptide" evidence="2">
    <location>
        <begin position="1"/>
        <end position="22"/>
    </location>
</feature>
<evidence type="ECO:0000256" key="1">
    <source>
        <dbReference type="ARBA" id="ARBA00022729"/>
    </source>
</evidence>
<name>A0A7H8N6L5_9ACTN</name>
<protein>
    <submittedName>
        <fullName evidence="4">Lytic polysaccharide monooxygenase</fullName>
    </submittedName>
</protein>
<dbReference type="InterPro" id="IPR014756">
    <property type="entry name" value="Ig_E-set"/>
</dbReference>
<dbReference type="Proteomes" id="UP000509303">
    <property type="component" value="Chromosome"/>
</dbReference>
<dbReference type="PANTHER" id="PTHR34823">
    <property type="entry name" value="GLCNAC-BINDING PROTEIN A"/>
    <property type="match status" value="1"/>
</dbReference>
<evidence type="ECO:0000313" key="4">
    <source>
        <dbReference type="EMBL" id="QKW50072.1"/>
    </source>
</evidence>
<accession>A0A7H8N6L5</accession>
<dbReference type="SUPFAM" id="SSF81296">
    <property type="entry name" value="E set domains"/>
    <property type="match status" value="1"/>
</dbReference>
<keyword evidence="1 2" id="KW-0732">Signal</keyword>
<reference evidence="4 5" key="1">
    <citation type="submission" date="2020-06" db="EMBL/GenBank/DDBJ databases">
        <title>Genome mining for natural products.</title>
        <authorList>
            <person name="Zhang B."/>
            <person name="Shi J."/>
            <person name="Ge H."/>
        </authorList>
    </citation>
    <scope>NUCLEOTIDE SEQUENCE [LARGE SCALE GENOMIC DNA]</scope>
    <source>
        <strain evidence="4 5">NA00687</strain>
    </source>
</reference>
<keyword evidence="4" id="KW-0560">Oxidoreductase</keyword>
<dbReference type="InterPro" id="IPR051024">
    <property type="entry name" value="GlcNAc_Chitin_IntDeg"/>
</dbReference>
<dbReference type="AlphaFoldDB" id="A0A7H8N6L5"/>
<feature type="domain" description="Chitin-binding type-4" evidence="3">
    <location>
        <begin position="29"/>
        <end position="194"/>
    </location>
</feature>
<dbReference type="InterPro" id="IPR004302">
    <property type="entry name" value="Cellulose/chitin-bd_N"/>
</dbReference>
<evidence type="ECO:0000313" key="5">
    <source>
        <dbReference type="Proteomes" id="UP000509303"/>
    </source>
</evidence>
<dbReference type="Gene3D" id="2.70.50.50">
    <property type="entry name" value="chitin-binding protein cbp21"/>
    <property type="match status" value="1"/>
</dbReference>
<organism evidence="4 5">
    <name type="scientific">Streptomyces buecherae</name>
    <dbReference type="NCBI Taxonomy" id="2763006"/>
    <lineage>
        <taxon>Bacteria</taxon>
        <taxon>Bacillati</taxon>
        <taxon>Actinomycetota</taxon>
        <taxon>Actinomycetes</taxon>
        <taxon>Kitasatosporales</taxon>
        <taxon>Streptomycetaceae</taxon>
        <taxon>Streptomyces</taxon>
    </lineage>
</organism>
<dbReference type="CDD" id="cd21177">
    <property type="entry name" value="LPMO_AA10"/>
    <property type="match status" value="1"/>
</dbReference>
<dbReference type="EMBL" id="CP054929">
    <property type="protein sequence ID" value="QKW50072.1"/>
    <property type="molecule type" value="Genomic_DNA"/>
</dbReference>
<proteinExistence type="predicted"/>